<dbReference type="OrthoDB" id="9857656at2"/>
<dbReference type="RefSeq" id="WP_104232093.1">
    <property type="nucleotide sequence ID" value="NZ_PSNW01000015.1"/>
</dbReference>
<comment type="caution">
    <text evidence="1">The sequence shown here is derived from an EMBL/GenBank/DDBJ whole genome shotgun (WGS) entry which is preliminary data.</text>
</comment>
<evidence type="ECO:0000313" key="2">
    <source>
        <dbReference type="Proteomes" id="UP000238220"/>
    </source>
</evidence>
<proteinExistence type="predicted"/>
<gene>
    <name evidence="1" type="ORF">C3942_19740</name>
</gene>
<accession>A0A2S5TAV3</accession>
<name>A0A2S5TAV3_9GAMM</name>
<dbReference type="Proteomes" id="UP000238220">
    <property type="component" value="Unassembled WGS sequence"/>
</dbReference>
<organism evidence="1 2">
    <name type="scientific">Solimonas fluminis</name>
    <dbReference type="NCBI Taxonomy" id="2086571"/>
    <lineage>
        <taxon>Bacteria</taxon>
        <taxon>Pseudomonadati</taxon>
        <taxon>Pseudomonadota</taxon>
        <taxon>Gammaproteobacteria</taxon>
        <taxon>Nevskiales</taxon>
        <taxon>Nevskiaceae</taxon>
        <taxon>Solimonas</taxon>
    </lineage>
</organism>
<evidence type="ECO:0000313" key="1">
    <source>
        <dbReference type="EMBL" id="PPE72133.1"/>
    </source>
</evidence>
<dbReference type="AlphaFoldDB" id="A0A2S5TAV3"/>
<protein>
    <submittedName>
        <fullName evidence="1">Uncharacterized protein</fullName>
    </submittedName>
</protein>
<keyword evidence="2" id="KW-1185">Reference proteome</keyword>
<reference evidence="1 2" key="1">
    <citation type="submission" date="2018-02" db="EMBL/GenBank/DDBJ databases">
        <title>Genome sequencing of Solimonas sp. HR-BB.</title>
        <authorList>
            <person name="Lee Y."/>
            <person name="Jeon C.O."/>
        </authorList>
    </citation>
    <scope>NUCLEOTIDE SEQUENCE [LARGE SCALE GENOMIC DNA]</scope>
    <source>
        <strain evidence="1 2">HR-BB</strain>
    </source>
</reference>
<sequence length="93" mass="10375">MQRKEEILSRLDELLTAELPDAGGGFDFDDDLLPGLSRAGRGGDDLTPATLLREHGSLWATRRGEDDMGLEDPDAFALSEAWELESPRRRQLH</sequence>
<dbReference type="EMBL" id="PSNW01000015">
    <property type="protein sequence ID" value="PPE72133.1"/>
    <property type="molecule type" value="Genomic_DNA"/>
</dbReference>